<keyword evidence="2 8" id="KW-1277">Toxin-antitoxin system</keyword>
<dbReference type="InterPro" id="IPR029060">
    <property type="entry name" value="PIN-like_dom_sf"/>
</dbReference>
<sequence>MKQYLLDTNIVIFLFKGLKNIGDKIDSVGLKNCFISEITLAELEYGALKSQRPEHHLAILNEFLEEIEVLPIYNAISIYASERVQLERLGTRIDDFDLLIGATAVANSLVIVTNNVAHFERILGIEIED</sequence>
<evidence type="ECO:0000256" key="7">
    <source>
        <dbReference type="ARBA" id="ARBA00038093"/>
    </source>
</evidence>
<dbReference type="GO" id="GO:0016787">
    <property type="term" value="F:hydrolase activity"/>
    <property type="evidence" value="ECO:0007669"/>
    <property type="project" value="UniProtKB-KW"/>
</dbReference>
<dbReference type="GO" id="GO:0004519">
    <property type="term" value="F:endonuclease activity"/>
    <property type="evidence" value="ECO:0007669"/>
    <property type="project" value="UniProtKB-KW"/>
</dbReference>
<keyword evidence="6 8" id="KW-0460">Magnesium</keyword>
<comment type="similarity">
    <text evidence="7 8">Belongs to the PINc/VapC protein family.</text>
</comment>
<evidence type="ECO:0000256" key="1">
    <source>
        <dbReference type="ARBA" id="ARBA00001946"/>
    </source>
</evidence>
<dbReference type="InterPro" id="IPR050556">
    <property type="entry name" value="Type_II_TA_system_RNase"/>
</dbReference>
<dbReference type="PANTHER" id="PTHR33653">
    <property type="entry name" value="RIBONUCLEASE VAPC2"/>
    <property type="match status" value="1"/>
</dbReference>
<evidence type="ECO:0000259" key="9">
    <source>
        <dbReference type="Pfam" id="PF01850"/>
    </source>
</evidence>
<dbReference type="Gene3D" id="3.40.50.1010">
    <property type="entry name" value="5'-nuclease"/>
    <property type="match status" value="1"/>
</dbReference>
<dbReference type="InterPro" id="IPR002716">
    <property type="entry name" value="PIN_dom"/>
</dbReference>
<dbReference type="RefSeq" id="WP_183976690.1">
    <property type="nucleotide sequence ID" value="NZ_JACIBY010000009.1"/>
</dbReference>
<evidence type="ECO:0000256" key="8">
    <source>
        <dbReference type="HAMAP-Rule" id="MF_00265"/>
    </source>
</evidence>
<evidence type="ECO:0000313" key="11">
    <source>
        <dbReference type="Proteomes" id="UP000541352"/>
    </source>
</evidence>
<dbReference type="GO" id="GO:0004540">
    <property type="term" value="F:RNA nuclease activity"/>
    <property type="evidence" value="ECO:0007669"/>
    <property type="project" value="InterPro"/>
</dbReference>
<dbReference type="EMBL" id="JACIBY010000009">
    <property type="protein sequence ID" value="MBB3839982.1"/>
    <property type="molecule type" value="Genomic_DNA"/>
</dbReference>
<name>A0A7W5ZQW4_9BACT</name>
<feature type="binding site" evidence="8">
    <location>
        <position position="97"/>
    </location>
    <ligand>
        <name>Mg(2+)</name>
        <dbReference type="ChEBI" id="CHEBI:18420"/>
    </ligand>
</feature>
<reference evidence="10 11" key="1">
    <citation type="submission" date="2020-08" db="EMBL/GenBank/DDBJ databases">
        <title>Genomic Encyclopedia of Type Strains, Phase IV (KMG-IV): sequencing the most valuable type-strain genomes for metagenomic binning, comparative biology and taxonomic classification.</title>
        <authorList>
            <person name="Goeker M."/>
        </authorList>
    </citation>
    <scope>NUCLEOTIDE SEQUENCE [LARGE SCALE GENOMIC DNA]</scope>
    <source>
        <strain evidence="10 11">DSM 17976</strain>
    </source>
</reference>
<protein>
    <recommendedName>
        <fullName evidence="8">Ribonuclease VapC</fullName>
        <shortName evidence="8">RNase VapC</shortName>
        <ecNumber evidence="8">3.1.-.-</ecNumber>
    </recommendedName>
    <alternativeName>
        <fullName evidence="8">Toxin VapC</fullName>
    </alternativeName>
</protein>
<comment type="caution">
    <text evidence="10">The sequence shown here is derived from an EMBL/GenBank/DDBJ whole genome shotgun (WGS) entry which is preliminary data.</text>
</comment>
<dbReference type="Proteomes" id="UP000541352">
    <property type="component" value="Unassembled WGS sequence"/>
</dbReference>
<dbReference type="GO" id="GO:0000287">
    <property type="term" value="F:magnesium ion binding"/>
    <property type="evidence" value="ECO:0007669"/>
    <property type="project" value="UniProtKB-UniRule"/>
</dbReference>
<evidence type="ECO:0000256" key="4">
    <source>
        <dbReference type="ARBA" id="ARBA00022723"/>
    </source>
</evidence>
<comment type="function">
    <text evidence="8">Toxic component of a toxin-antitoxin (TA) system. An RNase.</text>
</comment>
<feature type="binding site" evidence="8">
    <location>
        <position position="7"/>
    </location>
    <ligand>
        <name>Mg(2+)</name>
        <dbReference type="ChEBI" id="CHEBI:18420"/>
    </ligand>
</feature>
<accession>A0A7W5ZQW4</accession>
<keyword evidence="5 8" id="KW-0378">Hydrolase</keyword>
<proteinExistence type="inferred from homology"/>
<dbReference type="AlphaFoldDB" id="A0A7W5ZQW4"/>
<evidence type="ECO:0000256" key="5">
    <source>
        <dbReference type="ARBA" id="ARBA00022801"/>
    </source>
</evidence>
<keyword evidence="3 8" id="KW-0540">Nuclease</keyword>
<keyword evidence="4 8" id="KW-0479">Metal-binding</keyword>
<comment type="cofactor">
    <cofactor evidence="1 8">
        <name>Mg(2+)</name>
        <dbReference type="ChEBI" id="CHEBI:18420"/>
    </cofactor>
</comment>
<dbReference type="InterPro" id="IPR022907">
    <property type="entry name" value="VapC_family"/>
</dbReference>
<feature type="domain" description="PIN" evidence="9">
    <location>
        <begin position="4"/>
        <end position="120"/>
    </location>
</feature>
<evidence type="ECO:0000313" key="10">
    <source>
        <dbReference type="EMBL" id="MBB3839982.1"/>
    </source>
</evidence>
<evidence type="ECO:0000256" key="3">
    <source>
        <dbReference type="ARBA" id="ARBA00022722"/>
    </source>
</evidence>
<dbReference type="HAMAP" id="MF_00265">
    <property type="entry name" value="VapC_Nob1"/>
    <property type="match status" value="1"/>
</dbReference>
<keyword evidence="10" id="KW-0255">Endonuclease</keyword>
<evidence type="ECO:0000256" key="6">
    <source>
        <dbReference type="ARBA" id="ARBA00022842"/>
    </source>
</evidence>
<dbReference type="PANTHER" id="PTHR33653:SF1">
    <property type="entry name" value="RIBONUCLEASE VAPC2"/>
    <property type="match status" value="1"/>
</dbReference>
<dbReference type="GO" id="GO:0090729">
    <property type="term" value="F:toxin activity"/>
    <property type="evidence" value="ECO:0007669"/>
    <property type="project" value="UniProtKB-KW"/>
</dbReference>
<organism evidence="10 11">
    <name type="scientific">Runella defluvii</name>
    <dbReference type="NCBI Taxonomy" id="370973"/>
    <lineage>
        <taxon>Bacteria</taxon>
        <taxon>Pseudomonadati</taxon>
        <taxon>Bacteroidota</taxon>
        <taxon>Cytophagia</taxon>
        <taxon>Cytophagales</taxon>
        <taxon>Spirosomataceae</taxon>
        <taxon>Runella</taxon>
    </lineage>
</organism>
<dbReference type="EC" id="3.1.-.-" evidence="8"/>
<keyword evidence="11" id="KW-1185">Reference proteome</keyword>
<gene>
    <name evidence="8" type="primary">vapC</name>
    <name evidence="10" type="ORF">FHS57_003995</name>
</gene>
<keyword evidence="8" id="KW-0800">Toxin</keyword>
<dbReference type="SUPFAM" id="SSF88723">
    <property type="entry name" value="PIN domain-like"/>
    <property type="match status" value="1"/>
</dbReference>
<evidence type="ECO:0000256" key="2">
    <source>
        <dbReference type="ARBA" id="ARBA00022649"/>
    </source>
</evidence>
<dbReference type="Pfam" id="PF01850">
    <property type="entry name" value="PIN"/>
    <property type="match status" value="1"/>
</dbReference>